<proteinExistence type="inferred from homology"/>
<dbReference type="Proteomes" id="UP000715441">
    <property type="component" value="Unassembled WGS sequence"/>
</dbReference>
<comment type="function">
    <text evidence="8">Subunits I and II form the functional core of the enzyme complex. Electrons originating in cytochrome c are transferred via heme a and Cu(A) to the binuclear center formed by heme a3 and Cu(B).</text>
</comment>
<keyword evidence="4" id="KW-0479">Metal-binding</keyword>
<comment type="similarity">
    <text evidence="2">Belongs to the cytochrome c oxidase subunit 2 family.</text>
</comment>
<dbReference type="InterPro" id="IPR001505">
    <property type="entry name" value="Copper_CuA"/>
</dbReference>
<gene>
    <name evidence="13" type="ORF">HFP15_33555</name>
</gene>
<dbReference type="PANTHER" id="PTHR22888">
    <property type="entry name" value="CYTOCHROME C OXIDASE, SUBUNIT II"/>
    <property type="match status" value="1"/>
</dbReference>
<sequence length="215" mass="23737">MEFRDAFSRMISFEGLIAGIVFVVVAVAVTLALMLSRKRSGDTRRRSSHPVVELTYAILLAGVAGVLAYVTASANNSLQGQVKPAAAAPAATRVDVDAFQWCWRFHYPQNDRSVTGVCGENDTQIPTLVVPVGQPVRLDITSSDVQHSFWVPDLRVKVDAFPAHDNSVTLTFDHEGQWLGRCAEFCGSYHTTMHFWVRAVSPQEYQRWLAQGGQA</sequence>
<comment type="catalytic activity">
    <reaction evidence="10">
        <text>4 Fe(II)-[cytochrome c] + O2 + 8 H(+)(in) = 4 Fe(III)-[cytochrome c] + 2 H2O + 4 H(+)(out)</text>
        <dbReference type="Rhea" id="RHEA:11436"/>
        <dbReference type="Rhea" id="RHEA-COMP:10350"/>
        <dbReference type="Rhea" id="RHEA-COMP:14399"/>
        <dbReference type="ChEBI" id="CHEBI:15377"/>
        <dbReference type="ChEBI" id="CHEBI:15378"/>
        <dbReference type="ChEBI" id="CHEBI:15379"/>
        <dbReference type="ChEBI" id="CHEBI:29033"/>
        <dbReference type="ChEBI" id="CHEBI:29034"/>
        <dbReference type="EC" id="7.1.1.9"/>
    </reaction>
</comment>
<dbReference type="InterPro" id="IPR008972">
    <property type="entry name" value="Cupredoxin"/>
</dbReference>
<comment type="subcellular location">
    <subcellularLocation>
        <location evidence="1">Membrane</location>
    </subcellularLocation>
</comment>
<dbReference type="EMBL" id="JAAXLS010000042">
    <property type="protein sequence ID" value="NKQ57798.1"/>
    <property type="molecule type" value="Genomic_DNA"/>
</dbReference>
<feature type="transmembrane region" description="Helical" evidence="11">
    <location>
        <begin position="12"/>
        <end position="33"/>
    </location>
</feature>
<evidence type="ECO:0000259" key="12">
    <source>
        <dbReference type="PROSITE" id="PS50857"/>
    </source>
</evidence>
<evidence type="ECO:0000256" key="7">
    <source>
        <dbReference type="ARBA" id="ARBA00023136"/>
    </source>
</evidence>
<evidence type="ECO:0000313" key="14">
    <source>
        <dbReference type="Proteomes" id="UP000715441"/>
    </source>
</evidence>
<dbReference type="PROSITE" id="PS00078">
    <property type="entry name" value="COX2"/>
    <property type="match status" value="1"/>
</dbReference>
<keyword evidence="5" id="KW-0249">Electron transport</keyword>
<evidence type="ECO:0000256" key="6">
    <source>
        <dbReference type="ARBA" id="ARBA00023008"/>
    </source>
</evidence>
<feature type="domain" description="Cytochrome oxidase subunit II copper A binding" evidence="12">
    <location>
        <begin position="89"/>
        <end position="211"/>
    </location>
</feature>
<accession>A0ABX1JDH9</accession>
<evidence type="ECO:0000256" key="11">
    <source>
        <dbReference type="SAM" id="Phobius"/>
    </source>
</evidence>
<evidence type="ECO:0000256" key="4">
    <source>
        <dbReference type="ARBA" id="ARBA00022723"/>
    </source>
</evidence>
<dbReference type="InterPro" id="IPR045187">
    <property type="entry name" value="CcO_II"/>
</dbReference>
<keyword evidence="11" id="KW-0812">Transmembrane</keyword>
<evidence type="ECO:0000256" key="10">
    <source>
        <dbReference type="ARBA" id="ARBA00047816"/>
    </source>
</evidence>
<feature type="transmembrane region" description="Helical" evidence="11">
    <location>
        <begin position="54"/>
        <end position="72"/>
    </location>
</feature>
<organism evidence="13 14">
    <name type="scientific">Amycolatopsis acididurans</name>
    <dbReference type="NCBI Taxonomy" id="2724524"/>
    <lineage>
        <taxon>Bacteria</taxon>
        <taxon>Bacillati</taxon>
        <taxon>Actinomycetota</taxon>
        <taxon>Actinomycetes</taxon>
        <taxon>Pseudonocardiales</taxon>
        <taxon>Pseudonocardiaceae</taxon>
        <taxon>Amycolatopsis</taxon>
    </lineage>
</organism>
<dbReference type="Gene3D" id="2.60.40.420">
    <property type="entry name" value="Cupredoxins - blue copper proteins"/>
    <property type="match status" value="1"/>
</dbReference>
<keyword evidence="3" id="KW-0813">Transport</keyword>
<dbReference type="InterPro" id="IPR002429">
    <property type="entry name" value="CcO_II-like_C"/>
</dbReference>
<dbReference type="Pfam" id="PF00116">
    <property type="entry name" value="COX2"/>
    <property type="match status" value="1"/>
</dbReference>
<evidence type="ECO:0000256" key="3">
    <source>
        <dbReference type="ARBA" id="ARBA00022448"/>
    </source>
</evidence>
<dbReference type="PRINTS" id="PR01166">
    <property type="entry name" value="CYCOXIDASEII"/>
</dbReference>
<keyword evidence="7 11" id="KW-0472">Membrane</keyword>
<name>A0ABX1JDH9_9PSEU</name>
<dbReference type="PANTHER" id="PTHR22888:SF9">
    <property type="entry name" value="CYTOCHROME C OXIDASE SUBUNIT 2"/>
    <property type="match status" value="1"/>
</dbReference>
<keyword evidence="6" id="KW-0186">Copper</keyword>
<evidence type="ECO:0000256" key="1">
    <source>
        <dbReference type="ARBA" id="ARBA00004370"/>
    </source>
</evidence>
<keyword evidence="14" id="KW-1185">Reference proteome</keyword>
<protein>
    <recommendedName>
        <fullName evidence="9">Cytochrome aa3 subunit 2</fullName>
    </recommendedName>
</protein>
<keyword evidence="11" id="KW-1133">Transmembrane helix</keyword>
<evidence type="ECO:0000256" key="2">
    <source>
        <dbReference type="ARBA" id="ARBA00007866"/>
    </source>
</evidence>
<evidence type="ECO:0000256" key="5">
    <source>
        <dbReference type="ARBA" id="ARBA00022982"/>
    </source>
</evidence>
<dbReference type="RefSeq" id="WP_168521007.1">
    <property type="nucleotide sequence ID" value="NZ_JAAXLS010000042.1"/>
</dbReference>
<evidence type="ECO:0000256" key="8">
    <source>
        <dbReference type="ARBA" id="ARBA00024688"/>
    </source>
</evidence>
<dbReference type="SUPFAM" id="SSF49503">
    <property type="entry name" value="Cupredoxins"/>
    <property type="match status" value="1"/>
</dbReference>
<evidence type="ECO:0000313" key="13">
    <source>
        <dbReference type="EMBL" id="NKQ57798.1"/>
    </source>
</evidence>
<comment type="caution">
    <text evidence="13">The sequence shown here is derived from an EMBL/GenBank/DDBJ whole genome shotgun (WGS) entry which is preliminary data.</text>
</comment>
<dbReference type="PROSITE" id="PS50857">
    <property type="entry name" value="COX2_CUA"/>
    <property type="match status" value="1"/>
</dbReference>
<evidence type="ECO:0000256" key="9">
    <source>
        <dbReference type="ARBA" id="ARBA00031399"/>
    </source>
</evidence>
<reference evidence="13 14" key="1">
    <citation type="submission" date="2020-04" db="EMBL/GenBank/DDBJ databases">
        <title>Novel species.</title>
        <authorList>
            <person name="Teo W.F.A."/>
            <person name="Lipun K."/>
            <person name="Srisuk N."/>
            <person name="Duangmal K."/>
        </authorList>
    </citation>
    <scope>NUCLEOTIDE SEQUENCE [LARGE SCALE GENOMIC DNA]</scope>
    <source>
        <strain evidence="13 14">K13G38</strain>
    </source>
</reference>